<evidence type="ECO:0000259" key="1">
    <source>
        <dbReference type="Pfam" id="PF12102"/>
    </source>
</evidence>
<protein>
    <recommendedName>
        <fullName evidence="1">Type IV methyl-directed restriction enzyme EcoKMcrB subunit DNA-binding domain-containing protein</fullName>
    </recommendedName>
</protein>
<dbReference type="Pfam" id="PF12102">
    <property type="entry name" value="MrcB_N"/>
    <property type="match status" value="1"/>
</dbReference>
<organism evidence="2 3">
    <name type="scientific">Halomonas cibimaris</name>
    <dbReference type="NCBI Taxonomy" id="657012"/>
    <lineage>
        <taxon>Bacteria</taxon>
        <taxon>Pseudomonadati</taxon>
        <taxon>Pseudomonadota</taxon>
        <taxon>Gammaproteobacteria</taxon>
        <taxon>Oceanospirillales</taxon>
        <taxon>Halomonadaceae</taxon>
        <taxon>Halomonas</taxon>
    </lineage>
</organism>
<dbReference type="Gene3D" id="3.40.50.300">
    <property type="entry name" value="P-loop containing nucleotide triphosphate hydrolases"/>
    <property type="match status" value="1"/>
</dbReference>
<feature type="domain" description="Type IV methyl-directed restriction enzyme EcoKMcrB subunit DNA-binding" evidence="1">
    <location>
        <begin position="1"/>
        <end position="89"/>
    </location>
</feature>
<sequence>MQGVTSLEKKFDHHYAKKHSEHIKSVINKRIPLSDEWSSEKLNLNANSNRGRSYEDFTIVAKHYPADALPDNITLERDLRDILTAYRQISPLYLQVKKEIIGEVTDTAAYIAPLPVRSLPNPFILLAGISGTGKSRFVREQAIATGGVSLDNYCLVSVRPDWHEPSDLLGYISRLSGTVSYVATDTLRFIVAAWKALVDNGIAVDGKNGRSTATGTQAMLKTAAPYWLCLDEMNLAPVEQYFADYLSVIETRRWQWNGNDFAYSCDALLKSGQLQELDAPEQLRSRLGLAHAEYEDLWQHFLDSGISIPFNLLVAGTVNMDETTHGFSRKVIDRALTLDFGEFFPNDFDCFFQGGFTHEALGYPTLSDARDVSHFGAADPDGKATIEFAKRVNAPFVGTPFELAYRTLNELLLAVACQQPQNAVELQAVWDDVLMQKVLPRIDGDAEKLRQTFDSDSLLSELHSVLATQLVDIWASDVARSTRPDFYRSEVAIACRTQQKLAWMQRRLNDTGFTSFWP</sequence>
<keyword evidence="3" id="KW-1185">Reference proteome</keyword>
<proteinExistence type="predicted"/>
<dbReference type="EMBL" id="BAAAZT010000006">
    <property type="protein sequence ID" value="GAA3893601.1"/>
    <property type="molecule type" value="Genomic_DNA"/>
</dbReference>
<accession>A0ABP7L5U5</accession>
<gene>
    <name evidence="2" type="ORF">GCM10022228_00900</name>
</gene>
<comment type="caution">
    <text evidence="2">The sequence shown here is derived from an EMBL/GenBank/DDBJ whole genome shotgun (WGS) entry which is preliminary data.</text>
</comment>
<dbReference type="SUPFAM" id="SSF52540">
    <property type="entry name" value="P-loop containing nucleoside triphosphate hydrolases"/>
    <property type="match status" value="1"/>
</dbReference>
<dbReference type="Proteomes" id="UP001500133">
    <property type="component" value="Unassembled WGS sequence"/>
</dbReference>
<name>A0ABP7L5U5_9GAMM</name>
<dbReference type="InterPro" id="IPR027417">
    <property type="entry name" value="P-loop_NTPase"/>
</dbReference>
<evidence type="ECO:0000313" key="3">
    <source>
        <dbReference type="Proteomes" id="UP001500133"/>
    </source>
</evidence>
<dbReference type="InterPro" id="IPR021961">
    <property type="entry name" value="McrB_DNA-bd"/>
</dbReference>
<reference evidence="3" key="1">
    <citation type="journal article" date="2019" name="Int. J. Syst. Evol. Microbiol.">
        <title>The Global Catalogue of Microorganisms (GCM) 10K type strain sequencing project: providing services to taxonomists for standard genome sequencing and annotation.</title>
        <authorList>
            <consortium name="The Broad Institute Genomics Platform"/>
            <consortium name="The Broad Institute Genome Sequencing Center for Infectious Disease"/>
            <person name="Wu L."/>
            <person name="Ma J."/>
        </authorList>
    </citation>
    <scope>NUCLEOTIDE SEQUENCE [LARGE SCALE GENOMIC DNA]</scope>
    <source>
        <strain evidence="3">JCM 16914</strain>
    </source>
</reference>
<evidence type="ECO:0000313" key="2">
    <source>
        <dbReference type="EMBL" id="GAA3893601.1"/>
    </source>
</evidence>
<dbReference type="Gene3D" id="3.30.920.90">
    <property type="match status" value="1"/>
</dbReference>